<dbReference type="Proteomes" id="UP000298735">
    <property type="component" value="Chromosome Linear"/>
</dbReference>
<name>A0A9X9PB77_9HYPH</name>
<dbReference type="EMBL" id="CP109969">
    <property type="protein sequence ID" value="UYZ08995.1"/>
    <property type="molecule type" value="Genomic_DNA"/>
</dbReference>
<dbReference type="InterPro" id="IPR002347">
    <property type="entry name" value="SDR_fam"/>
</dbReference>
<dbReference type="RefSeq" id="WP_210239024.1">
    <property type="nucleotide sequence ID" value="NZ_CP109969.1"/>
</dbReference>
<dbReference type="AlphaFoldDB" id="A0A9X9PB77"/>
<comment type="similarity">
    <text evidence="1">Belongs to the short-chain dehydrogenases/reductases (SDR) family.</text>
</comment>
<dbReference type="CDD" id="cd05233">
    <property type="entry name" value="SDR_c"/>
    <property type="match status" value="1"/>
</dbReference>
<evidence type="ECO:0000256" key="1">
    <source>
        <dbReference type="ARBA" id="ARBA00006484"/>
    </source>
</evidence>
<dbReference type="PRINTS" id="PR00081">
    <property type="entry name" value="GDHRDH"/>
</dbReference>
<evidence type="ECO:0000313" key="3">
    <source>
        <dbReference type="Proteomes" id="UP000298735"/>
    </source>
</evidence>
<dbReference type="SUPFAM" id="SSF51735">
    <property type="entry name" value="NAD(P)-binding Rossmann-fold domains"/>
    <property type="match status" value="1"/>
</dbReference>
<dbReference type="GO" id="GO:0016616">
    <property type="term" value="F:oxidoreductase activity, acting on the CH-OH group of donors, NAD or NADP as acceptor"/>
    <property type="evidence" value="ECO:0007669"/>
    <property type="project" value="TreeGrafter"/>
</dbReference>
<reference evidence="2" key="1">
    <citation type="submission" date="2022-10" db="EMBL/GenBank/DDBJ databases">
        <title>Complete genome sequence of Agrobacterium salinitolerans CFBP5507.</title>
        <authorList>
            <person name="Tchabashvili S."/>
            <person name="Yen H.-C."/>
            <person name="Haryono M."/>
            <person name="Lin Y.-C."/>
            <person name="Lai E.-M."/>
            <person name="Kuo C.-H."/>
        </authorList>
    </citation>
    <scope>NUCLEOTIDE SEQUENCE</scope>
    <source>
        <strain evidence="2">CFBP5507</strain>
    </source>
</reference>
<dbReference type="InterPro" id="IPR020904">
    <property type="entry name" value="Sc_DH/Rdtase_CS"/>
</dbReference>
<dbReference type="PROSITE" id="PS00061">
    <property type="entry name" value="ADH_SHORT"/>
    <property type="match status" value="1"/>
</dbReference>
<dbReference type="KEGG" id="asal:CFBP5507_14790"/>
<evidence type="ECO:0000313" key="2">
    <source>
        <dbReference type="EMBL" id="UYZ08995.1"/>
    </source>
</evidence>
<organism evidence="2 3">
    <name type="scientific">Agrobacterium salinitolerans</name>
    <dbReference type="NCBI Taxonomy" id="1183413"/>
    <lineage>
        <taxon>Bacteria</taxon>
        <taxon>Pseudomonadati</taxon>
        <taxon>Pseudomonadota</taxon>
        <taxon>Alphaproteobacteria</taxon>
        <taxon>Hyphomicrobiales</taxon>
        <taxon>Rhizobiaceae</taxon>
        <taxon>Rhizobium/Agrobacterium group</taxon>
        <taxon>Agrobacterium</taxon>
    </lineage>
</organism>
<proteinExistence type="inferred from homology"/>
<dbReference type="GO" id="GO:0030497">
    <property type="term" value="P:fatty acid elongation"/>
    <property type="evidence" value="ECO:0007669"/>
    <property type="project" value="TreeGrafter"/>
</dbReference>
<dbReference type="FunFam" id="3.40.50.720:FF:000084">
    <property type="entry name" value="Short-chain dehydrogenase reductase"/>
    <property type="match status" value="1"/>
</dbReference>
<dbReference type="Pfam" id="PF13561">
    <property type="entry name" value="adh_short_C2"/>
    <property type="match status" value="1"/>
</dbReference>
<protein>
    <submittedName>
        <fullName evidence="2">SDR family oxidoreductase</fullName>
    </submittedName>
</protein>
<dbReference type="InterPro" id="IPR036291">
    <property type="entry name" value="NAD(P)-bd_dom_sf"/>
</dbReference>
<dbReference type="Gene3D" id="3.40.50.720">
    <property type="entry name" value="NAD(P)-binding Rossmann-like Domain"/>
    <property type="match status" value="1"/>
</dbReference>
<dbReference type="PANTHER" id="PTHR42760">
    <property type="entry name" value="SHORT-CHAIN DEHYDROGENASES/REDUCTASES FAMILY MEMBER"/>
    <property type="match status" value="1"/>
</dbReference>
<dbReference type="PRINTS" id="PR00080">
    <property type="entry name" value="SDRFAMILY"/>
</dbReference>
<sequence length="254" mass="26655">MAITDDRQSRDVMILTGGSRGIGAAIVRRGVAAGYDVCFSYRDNESAAKALVESLSGSDRRVHAVRGDVGTPDFPSQLFAEAVEHVGEPTALVNNAGITGKIGRFADLPHSVLCRTFDVNVTGAMLLCQCAIRHWEQRSTPGRIVNVSSIASTLGAPSEYVHYAASKAAIEAFTVGLGKEVGSYGIRVNAVAPGTTLTDIHADGGDPERPHRVASRIPLGRPAQADEIAAAVLWLLSPEASYMTGSVMRVGGGL</sequence>
<gene>
    <name evidence="2" type="ORF">CFBP5507_14790</name>
</gene>
<dbReference type="PANTHER" id="PTHR42760:SF40">
    <property type="entry name" value="3-OXOACYL-[ACYL-CARRIER-PROTEIN] REDUCTASE, CHLOROPLASTIC"/>
    <property type="match status" value="1"/>
</dbReference>
<accession>A0A9X9PB77</accession>